<evidence type="ECO:0000313" key="2">
    <source>
        <dbReference type="Proteomes" id="UP001241377"/>
    </source>
</evidence>
<dbReference type="EMBL" id="JASBWR010000005">
    <property type="protein sequence ID" value="KAJ9112294.1"/>
    <property type="molecule type" value="Genomic_DNA"/>
</dbReference>
<accession>A0ACC2WM45</accession>
<protein>
    <submittedName>
        <fullName evidence="1">Uncharacterized protein</fullName>
    </submittedName>
</protein>
<dbReference type="Proteomes" id="UP001241377">
    <property type="component" value="Unassembled WGS sequence"/>
</dbReference>
<reference evidence="1" key="1">
    <citation type="submission" date="2023-04" db="EMBL/GenBank/DDBJ databases">
        <title>Draft Genome sequencing of Naganishia species isolated from polar environments using Oxford Nanopore Technology.</title>
        <authorList>
            <person name="Leo P."/>
            <person name="Venkateswaran K."/>
        </authorList>
    </citation>
    <scope>NUCLEOTIDE SEQUENCE</scope>
    <source>
        <strain evidence="1">MNA-CCFEE 5261</strain>
    </source>
</reference>
<evidence type="ECO:0000313" key="1">
    <source>
        <dbReference type="EMBL" id="KAJ9112294.1"/>
    </source>
</evidence>
<proteinExistence type="predicted"/>
<name>A0ACC2WM45_9TREE</name>
<comment type="caution">
    <text evidence="1">The sequence shown here is derived from an EMBL/GenBank/DDBJ whole genome shotgun (WGS) entry which is preliminary data.</text>
</comment>
<keyword evidence="2" id="KW-1185">Reference proteome</keyword>
<organism evidence="1 2">
    <name type="scientific">Naganishia cerealis</name>
    <dbReference type="NCBI Taxonomy" id="610337"/>
    <lineage>
        <taxon>Eukaryota</taxon>
        <taxon>Fungi</taxon>
        <taxon>Dikarya</taxon>
        <taxon>Basidiomycota</taxon>
        <taxon>Agaricomycotina</taxon>
        <taxon>Tremellomycetes</taxon>
        <taxon>Filobasidiales</taxon>
        <taxon>Filobasidiaceae</taxon>
        <taxon>Naganishia</taxon>
    </lineage>
</organism>
<sequence>MPPGFRLTRSHITTIHARINPFHPATSRPIQLLLNLIATPDNTTQLRPSPAAKAAPSPNVNVIVDILPVNATSSQLSVGYADGKVENMKFDALAQISGAIRSKYPRVQMKQEEVINIASLVEKVDAHARTLKAKDEGIS</sequence>
<gene>
    <name evidence="1" type="ORF">QFC19_000713</name>
</gene>